<name>U5N9U4_9BURK</name>
<organism evidence="2 3">
    <name type="scientific">Candidatus Symbiobacter mobilis CR</name>
    <dbReference type="NCBI Taxonomy" id="946483"/>
    <lineage>
        <taxon>Bacteria</taxon>
        <taxon>Pseudomonadati</taxon>
        <taxon>Pseudomonadota</taxon>
        <taxon>Betaproteobacteria</taxon>
        <taxon>Burkholderiales</taxon>
        <taxon>Comamonadaceae</taxon>
    </lineage>
</organism>
<dbReference type="Gene3D" id="3.40.190.10">
    <property type="entry name" value="Periplasmic binding protein-like II"/>
    <property type="match status" value="2"/>
</dbReference>
<feature type="signal peptide" evidence="1">
    <location>
        <begin position="1"/>
        <end position="31"/>
    </location>
</feature>
<keyword evidence="3" id="KW-1185">Reference proteome</keyword>
<evidence type="ECO:0000313" key="3">
    <source>
        <dbReference type="Proteomes" id="UP000017184"/>
    </source>
</evidence>
<dbReference type="AlphaFoldDB" id="U5N9U4"/>
<dbReference type="EMBL" id="CP004885">
    <property type="protein sequence ID" value="AGX86949.1"/>
    <property type="molecule type" value="Genomic_DNA"/>
</dbReference>
<dbReference type="PANTHER" id="PTHR35936">
    <property type="entry name" value="MEMBRANE-BOUND LYTIC MUREIN TRANSGLYCOSYLASE F"/>
    <property type="match status" value="1"/>
</dbReference>
<dbReference type="SUPFAM" id="SSF53850">
    <property type="entry name" value="Periplasmic binding protein-like II"/>
    <property type="match status" value="1"/>
</dbReference>
<accession>U5N9U4</accession>
<gene>
    <name evidence="2" type="ORF">Cenrod_0845</name>
</gene>
<evidence type="ECO:0000313" key="2">
    <source>
        <dbReference type="EMBL" id="AGX86949.1"/>
    </source>
</evidence>
<dbReference type="Proteomes" id="UP000017184">
    <property type="component" value="Chromosome"/>
</dbReference>
<feature type="chain" id="PRO_5004662841" evidence="1">
    <location>
        <begin position="32"/>
        <end position="245"/>
    </location>
</feature>
<sequence>MVRFCTKMFRILACIAGLAMAFTLAPSAAMAQQFAFTISTNNTPLDSAALEALSKEVLRRMGRELEIVRLPSERSLVSANLGEVDGEGLRIAGLSQKYPNLVQIPEKYIAIQFVAFARDKTIVLDKGWDSLRPYRVAFIHGWKMFEANAMGARIVNKVDEPEQMLRMLENGRIDLALYTLADGQALVRKMGLTGIVPLSPPLRDVDMYLYLHKKHEPLVAQWTQTLRQLKADGSYDRILSSVQRP</sequence>
<evidence type="ECO:0000256" key="1">
    <source>
        <dbReference type="SAM" id="SignalP"/>
    </source>
</evidence>
<keyword evidence="1" id="KW-0732">Signal</keyword>
<dbReference type="OrthoDB" id="368476at2"/>
<dbReference type="eggNOG" id="COG0834">
    <property type="taxonomic scope" value="Bacteria"/>
</dbReference>
<protein>
    <submittedName>
        <fullName evidence="2">Uncharacterized protein</fullName>
    </submittedName>
</protein>
<proteinExistence type="predicted"/>
<dbReference type="KEGG" id="cbx:Cenrod_0845"/>
<reference evidence="2 3" key="1">
    <citation type="journal article" date="2013" name="Genome Biol.">
        <title>Genomic analysis reveals key aspects of prokaryotic symbiosis in the phototrophic consortium "Chlorochromatium aggregatum".</title>
        <authorList>
            <person name="Liu Z."/>
            <person name="Muller J."/>
            <person name="Li T."/>
            <person name="Alvey R.M."/>
            <person name="Vogl K."/>
            <person name="Frigaard N.U."/>
            <person name="Rockwell N.C."/>
            <person name="Boyd E.S."/>
            <person name="Tomsho L.P."/>
            <person name="Schuster S.C."/>
            <person name="Henke P."/>
            <person name="Rohde M."/>
            <person name="Overmann J."/>
            <person name="Bryant D.A."/>
        </authorList>
    </citation>
    <scope>NUCLEOTIDE SEQUENCE [LARGE SCALE GENOMIC DNA]</scope>
    <source>
        <strain evidence="2">CR</strain>
    </source>
</reference>
<dbReference type="PANTHER" id="PTHR35936:SF35">
    <property type="entry name" value="L-CYSTINE-BINDING PROTEIN TCYJ"/>
    <property type="match status" value="1"/>
</dbReference>
<dbReference type="HOGENOM" id="CLU_080965_0_0_4"/>
<dbReference type="STRING" id="946483.Cenrod_0845"/>